<evidence type="ECO:0000259" key="1">
    <source>
        <dbReference type="Pfam" id="PF22275"/>
    </source>
</evidence>
<evidence type="ECO:0000313" key="3">
    <source>
        <dbReference type="Proteomes" id="UP000013237"/>
    </source>
</evidence>
<gene>
    <name evidence="2" type="ORF">C206_01035</name>
</gene>
<protein>
    <recommendedName>
        <fullName evidence="1">DUF6957 domain-containing protein</fullName>
    </recommendedName>
</protein>
<dbReference type="Pfam" id="PF22275">
    <property type="entry name" value="DUF6957"/>
    <property type="match status" value="1"/>
</dbReference>
<sequence>MCLMDSPLSDGLLGEGGVELVGSDLTLDDLLLAARGHFKWMPLCVVEEWVILDAILTEEELTRVAAAGCHPMFLFAHKVVHDEQRRFEPGDWVRSTIAHAFKDGYLFGTRNTIYVLKGPGYRKPSTLQGIFSIF</sequence>
<organism evidence="2 3">
    <name type="scientific">Pseudomonas putida TRO1</name>
    <dbReference type="NCBI Taxonomy" id="1227924"/>
    <lineage>
        <taxon>Bacteria</taxon>
        <taxon>Pseudomonadati</taxon>
        <taxon>Pseudomonadota</taxon>
        <taxon>Gammaproteobacteria</taxon>
        <taxon>Pseudomonadales</taxon>
        <taxon>Pseudomonadaceae</taxon>
        <taxon>Pseudomonas</taxon>
    </lineage>
</organism>
<dbReference type="InterPro" id="IPR054232">
    <property type="entry name" value="DUF6957"/>
</dbReference>
<accession>A0AAD2WFA7</accession>
<comment type="caution">
    <text evidence="2">The sequence shown here is derived from an EMBL/GenBank/DDBJ whole genome shotgun (WGS) entry which is preliminary data.</text>
</comment>
<reference evidence="2 3" key="1">
    <citation type="submission" date="2013-02" db="EMBL/GenBank/DDBJ databases">
        <title>Insights into the proteome of triclosan-resistant Pseudomonas putida TRO1, isolated from activated sludge.</title>
        <authorList>
            <person name="Lolas I.B."/>
            <person name="Almeida B."/>
            <person name="Starnawski P.M."/>
            <person name="Soenderkaer M."/>
            <person name="Nielsen K.L."/>
            <person name="Nielsen J.L."/>
        </authorList>
    </citation>
    <scope>NUCLEOTIDE SEQUENCE [LARGE SCALE GENOMIC DNA]</scope>
    <source>
        <strain evidence="2 3">TRO1</strain>
    </source>
</reference>
<dbReference type="Proteomes" id="UP000013237">
    <property type="component" value="Unassembled WGS sequence"/>
</dbReference>
<name>A0AAD2WFA7_PSEPU</name>
<dbReference type="AlphaFoldDB" id="A0AAD2WFA7"/>
<evidence type="ECO:0000313" key="2">
    <source>
        <dbReference type="EMBL" id="ENY79700.1"/>
    </source>
</evidence>
<dbReference type="EMBL" id="APBQ01000005">
    <property type="protein sequence ID" value="ENY79700.1"/>
    <property type="molecule type" value="Genomic_DNA"/>
</dbReference>
<feature type="domain" description="DUF6957" evidence="1">
    <location>
        <begin position="22"/>
        <end position="132"/>
    </location>
</feature>
<proteinExistence type="predicted"/>